<name>A0A2P2P5E8_RHIMU</name>
<protein>
    <submittedName>
        <fullName evidence="1">Uncharacterized protein</fullName>
    </submittedName>
</protein>
<proteinExistence type="predicted"/>
<sequence length="39" mass="4445">MHVFLLKRTMQRTGEENKSKIESPKTPNLLYGVTLAPLC</sequence>
<evidence type="ECO:0000313" key="1">
    <source>
        <dbReference type="EMBL" id="MBX49972.1"/>
    </source>
</evidence>
<dbReference type="EMBL" id="GGEC01069488">
    <property type="protein sequence ID" value="MBX49972.1"/>
    <property type="molecule type" value="Transcribed_RNA"/>
</dbReference>
<organism evidence="1">
    <name type="scientific">Rhizophora mucronata</name>
    <name type="common">Asiatic mangrove</name>
    <dbReference type="NCBI Taxonomy" id="61149"/>
    <lineage>
        <taxon>Eukaryota</taxon>
        <taxon>Viridiplantae</taxon>
        <taxon>Streptophyta</taxon>
        <taxon>Embryophyta</taxon>
        <taxon>Tracheophyta</taxon>
        <taxon>Spermatophyta</taxon>
        <taxon>Magnoliopsida</taxon>
        <taxon>eudicotyledons</taxon>
        <taxon>Gunneridae</taxon>
        <taxon>Pentapetalae</taxon>
        <taxon>rosids</taxon>
        <taxon>fabids</taxon>
        <taxon>Malpighiales</taxon>
        <taxon>Rhizophoraceae</taxon>
        <taxon>Rhizophora</taxon>
    </lineage>
</organism>
<accession>A0A2P2P5E8</accession>
<dbReference type="AlphaFoldDB" id="A0A2P2P5E8"/>
<reference evidence="1" key="1">
    <citation type="submission" date="2018-02" db="EMBL/GenBank/DDBJ databases">
        <title>Rhizophora mucronata_Transcriptome.</title>
        <authorList>
            <person name="Meera S.P."/>
            <person name="Sreeshan A."/>
            <person name="Augustine A."/>
        </authorList>
    </citation>
    <scope>NUCLEOTIDE SEQUENCE</scope>
    <source>
        <tissue evidence="1">Leaf</tissue>
    </source>
</reference>